<feature type="chain" id="PRO_5043919282" evidence="1">
    <location>
        <begin position="29"/>
        <end position="247"/>
    </location>
</feature>
<dbReference type="NCBIfam" id="TIGR02595">
    <property type="entry name" value="PEP_CTERM"/>
    <property type="match status" value="1"/>
</dbReference>
<feature type="signal peptide" evidence="1">
    <location>
        <begin position="1"/>
        <end position="28"/>
    </location>
</feature>
<organism evidence="2">
    <name type="scientific">Planktothricoides raciborskii GIHE-MW2</name>
    <dbReference type="NCBI Taxonomy" id="2792601"/>
    <lineage>
        <taxon>Bacteria</taxon>
        <taxon>Bacillati</taxon>
        <taxon>Cyanobacteriota</taxon>
        <taxon>Cyanophyceae</taxon>
        <taxon>Oscillatoriophycideae</taxon>
        <taxon>Oscillatoriales</taxon>
        <taxon>Oscillatoriaceae</taxon>
        <taxon>Planktothricoides</taxon>
    </lineage>
</organism>
<gene>
    <name evidence="2" type="ORF">ABWT76_005419</name>
</gene>
<keyword evidence="1" id="KW-0732">Signal</keyword>
<proteinExistence type="predicted"/>
<protein>
    <submittedName>
        <fullName evidence="2">PEP-CTERM sorting domain-containing protein</fullName>
    </submittedName>
</protein>
<name>A0AAU8JDL7_9CYAN</name>
<sequence length="247" mass="25840">MMNTKLFATAAAATTATALLGFAGAAQAFSFGNNGMSFGQDTGVKFNFIQSNNWFKSTVSVYEVTKDAKGKLQTTLVADLFKEVKNSDNGSKNGFLGTIEGGAVQVVNTTVTFLANKVYALGLTSANPDGTGTARTVFTMNALNIGGGQRAVFEAPHSQAKNGNDGAALLNPGGYSVADPFQPHPTDPNRFKPVSIGFEDIYWNAGDADYNDFIVTAEAPEPLTIGGLVLGGAGLLAARRRRQGKQA</sequence>
<dbReference type="InterPro" id="IPR013424">
    <property type="entry name" value="Ice-binding_C"/>
</dbReference>
<dbReference type="AlphaFoldDB" id="A0AAU8JDL7"/>
<dbReference type="EMBL" id="CP159837">
    <property type="protein sequence ID" value="XCM36646.1"/>
    <property type="molecule type" value="Genomic_DNA"/>
</dbReference>
<dbReference type="RefSeq" id="WP_156331765.1">
    <property type="nucleotide sequence ID" value="NZ_CP159837.1"/>
</dbReference>
<accession>A0AAU8JDL7</accession>
<reference evidence="2" key="1">
    <citation type="submission" date="2024-07" db="EMBL/GenBank/DDBJ databases">
        <authorList>
            <person name="Kim Y.J."/>
            <person name="Jeong J.Y."/>
        </authorList>
    </citation>
    <scope>NUCLEOTIDE SEQUENCE</scope>
    <source>
        <strain evidence="2">GIHE-MW2</strain>
    </source>
</reference>
<evidence type="ECO:0000313" key="2">
    <source>
        <dbReference type="EMBL" id="XCM36646.1"/>
    </source>
</evidence>
<evidence type="ECO:0000256" key="1">
    <source>
        <dbReference type="SAM" id="SignalP"/>
    </source>
</evidence>